<dbReference type="PROSITE" id="PS51301">
    <property type="entry name" value="KILA_N"/>
    <property type="match status" value="1"/>
</dbReference>
<organism evidence="2">
    <name type="scientific">Acanthamoeba polyphaga mimivirus</name>
    <name type="common">APMV</name>
    <dbReference type="NCBI Taxonomy" id="212035"/>
    <lineage>
        <taxon>Viruses</taxon>
        <taxon>Varidnaviria</taxon>
        <taxon>Bamfordvirae</taxon>
        <taxon>Nucleocytoviricota</taxon>
        <taxon>Megaviricetes</taxon>
        <taxon>Imitervirales</taxon>
        <taxon>Mimiviridae</taxon>
        <taxon>Megamimivirinae</taxon>
        <taxon>Mimivirus</taxon>
        <taxon>Mimivirus bradfordmassiliense</taxon>
    </lineage>
</organism>
<reference evidence="2" key="1">
    <citation type="journal article" date="2017" name="Front. Microbiol.">
        <title>Genome Characterization of the First Mimiviruses of Lineage C Isolated in Brazil.</title>
        <authorList>
            <person name="Assis F.L."/>
            <person name="Franco-Luiz A.P.M."/>
            <person name="Dos Santos R.N."/>
            <person name="Campos F.S."/>
            <person name="Dornas F.P."/>
            <person name="Borato P.V.M."/>
            <person name="Franco A.C."/>
            <person name="Abrahao J.S."/>
            <person name="Colson P."/>
            <person name="Scola B."/>
        </authorList>
    </citation>
    <scope>NUCLEOTIDE SEQUENCE [LARGE SCALE GENOMIC DNA]</scope>
</reference>
<dbReference type="Proteomes" id="UP000280369">
    <property type="component" value="Segment"/>
</dbReference>
<evidence type="ECO:0000259" key="1">
    <source>
        <dbReference type="PROSITE" id="PS51301"/>
    </source>
</evidence>
<dbReference type="InterPro" id="IPR018004">
    <property type="entry name" value="KilA/APSES_HTH"/>
</dbReference>
<sequence length="266" mass="31631">MYFSNFYHGNIKINHCLLISQIMSKECPNKNIVFKKINDEYYWGIYGDSKVIMNSNGYINVTKICNEATTKYGNKKEFKHWKSTSETKDILYEVSKITNILESKLLIKELKSIENIVRGTYAHPMLVTHIASWISPKFSIKVSYWIEEWKKYSSDNNFMYYQELCNLKPSQCSMKEKKIQTKLQKKYDGEIEVKTKSGNIDLLTDKYLIEIKDYQNWKHAVGQLMVYSMYHTNKKKCMYLFNVENNNTKEIKKICKMYDIVLKIYD</sequence>
<name>A0A2L2DKL7_MIMIV</name>
<dbReference type="Pfam" id="PF04383">
    <property type="entry name" value="KilA-N"/>
    <property type="match status" value="1"/>
</dbReference>
<feature type="domain" description="KilA-N" evidence="1">
    <location>
        <begin position="40"/>
        <end position="149"/>
    </location>
</feature>
<evidence type="ECO:0000313" key="2">
    <source>
        <dbReference type="EMBL" id="AVG46722.1"/>
    </source>
</evidence>
<dbReference type="GO" id="GO:0003677">
    <property type="term" value="F:DNA binding"/>
    <property type="evidence" value="ECO:0007669"/>
    <property type="project" value="InterPro"/>
</dbReference>
<dbReference type="InterPro" id="IPR017880">
    <property type="entry name" value="KilA_N"/>
</dbReference>
<dbReference type="SUPFAM" id="SSF54616">
    <property type="entry name" value="DNA-binding domain of Mlu1-box binding protein MBP1"/>
    <property type="match status" value="1"/>
</dbReference>
<accession>A0A2L2DKL7</accession>
<dbReference type="SMART" id="SM01252">
    <property type="entry name" value="KilA-N"/>
    <property type="match status" value="1"/>
</dbReference>
<dbReference type="EMBL" id="MG602507">
    <property type="protein sequence ID" value="AVG46722.1"/>
    <property type="molecule type" value="Genomic_DNA"/>
</dbReference>
<protein>
    <submittedName>
        <fullName evidence="2">N domain-containing protein</fullName>
    </submittedName>
</protein>
<dbReference type="InterPro" id="IPR036887">
    <property type="entry name" value="HTH_APSES_sf"/>
</dbReference>
<proteinExistence type="predicted"/>
<organismHost>
    <name type="scientific">Acanthamoeba polyphaga</name>
    <name type="common">Amoeba</name>
    <dbReference type="NCBI Taxonomy" id="5757"/>
</organismHost>